<evidence type="ECO:0000256" key="3">
    <source>
        <dbReference type="ARBA" id="ARBA00022452"/>
    </source>
</evidence>
<evidence type="ECO:0000256" key="6">
    <source>
        <dbReference type="ARBA" id="ARBA00023237"/>
    </source>
</evidence>
<evidence type="ECO:0000256" key="2">
    <source>
        <dbReference type="ARBA" id="ARBA00022448"/>
    </source>
</evidence>
<keyword evidence="8" id="KW-0675">Receptor</keyword>
<keyword evidence="2 7" id="KW-0813">Transport</keyword>
<dbReference type="Proteomes" id="UP000030960">
    <property type="component" value="Unassembled WGS sequence"/>
</dbReference>
<name>A0A0B3S5Z3_9RHOB</name>
<evidence type="ECO:0000256" key="5">
    <source>
        <dbReference type="ARBA" id="ARBA00023136"/>
    </source>
</evidence>
<proteinExistence type="inferred from homology"/>
<keyword evidence="9" id="KW-1185">Reference proteome</keyword>
<accession>A0A0B3S5Z3</accession>
<dbReference type="PROSITE" id="PS52016">
    <property type="entry name" value="TONB_DEPENDENT_REC_3"/>
    <property type="match status" value="1"/>
</dbReference>
<organism evidence="8 9">
    <name type="scientific">Mameliella alba</name>
    <dbReference type="NCBI Taxonomy" id="561184"/>
    <lineage>
        <taxon>Bacteria</taxon>
        <taxon>Pseudomonadati</taxon>
        <taxon>Pseudomonadota</taxon>
        <taxon>Alphaproteobacteria</taxon>
        <taxon>Rhodobacterales</taxon>
        <taxon>Roseobacteraceae</taxon>
        <taxon>Mameliella</taxon>
    </lineage>
</organism>
<protein>
    <submittedName>
        <fullName evidence="8">TonB dependent-iron siderophore receptor</fullName>
    </submittedName>
</protein>
<comment type="similarity">
    <text evidence="7">Belongs to the TonB-dependent receptor family.</text>
</comment>
<dbReference type="InterPro" id="IPR039426">
    <property type="entry name" value="TonB-dep_rcpt-like"/>
</dbReference>
<evidence type="ECO:0000313" key="8">
    <source>
        <dbReference type="EMBL" id="KHQ54388.1"/>
    </source>
</evidence>
<evidence type="ECO:0000256" key="7">
    <source>
        <dbReference type="PROSITE-ProRule" id="PRU01360"/>
    </source>
</evidence>
<dbReference type="Gene3D" id="2.40.170.20">
    <property type="entry name" value="TonB-dependent receptor, beta-barrel domain"/>
    <property type="match status" value="1"/>
</dbReference>
<evidence type="ECO:0000313" key="9">
    <source>
        <dbReference type="Proteomes" id="UP000030960"/>
    </source>
</evidence>
<dbReference type="GO" id="GO:0009279">
    <property type="term" value="C:cell outer membrane"/>
    <property type="evidence" value="ECO:0007669"/>
    <property type="project" value="UniProtKB-SubCell"/>
</dbReference>
<keyword evidence="5 7" id="KW-0472">Membrane</keyword>
<dbReference type="InterPro" id="IPR036942">
    <property type="entry name" value="Beta-barrel_TonB_sf"/>
</dbReference>
<sequence length="92" mass="9760">MAGTEADLSAYVLKFSFTSDTQDTGRRSAQAGPGGFSLPVPTSVEGLEVRLDVENLFDQTYASRSADDLGFGNAVPLNEPGRTISLTASLRF</sequence>
<keyword evidence="3 7" id="KW-1134">Transmembrane beta strand</keyword>
<evidence type="ECO:0000256" key="4">
    <source>
        <dbReference type="ARBA" id="ARBA00022692"/>
    </source>
</evidence>
<comment type="caution">
    <text evidence="8">The sequence shown here is derived from an EMBL/GenBank/DDBJ whole genome shotgun (WGS) entry which is preliminary data.</text>
</comment>
<gene>
    <name evidence="8" type="ORF">OA50_00980</name>
</gene>
<dbReference type="SUPFAM" id="SSF56935">
    <property type="entry name" value="Porins"/>
    <property type="match status" value="1"/>
</dbReference>
<dbReference type="RefSeq" id="WP_052244299.1">
    <property type="nucleotide sequence ID" value="NZ_JSUQ01000003.1"/>
</dbReference>
<comment type="subcellular location">
    <subcellularLocation>
        <location evidence="1 7">Cell outer membrane</location>
        <topology evidence="1 7">Multi-pass membrane protein</topology>
    </subcellularLocation>
</comment>
<dbReference type="AlphaFoldDB" id="A0A0B3S5Z3"/>
<keyword evidence="6 7" id="KW-0998">Cell outer membrane</keyword>
<keyword evidence="4 7" id="KW-0812">Transmembrane</keyword>
<reference evidence="8 9" key="1">
    <citation type="submission" date="2014-10" db="EMBL/GenBank/DDBJ databases">
        <title>Genome sequence of Ponticoccus sp. strain UMTAT08 isolated from clonal culture of toxic dinoflagellate Alexandrium tamiyavanichii.</title>
        <authorList>
            <person name="Gan H.Y."/>
            <person name="Muhd D.-D."/>
            <person name="Mohd Noor M.E."/>
            <person name="Yeong Y.S."/>
            <person name="Usup G."/>
        </authorList>
    </citation>
    <scope>NUCLEOTIDE SEQUENCE [LARGE SCALE GENOMIC DNA]</scope>
    <source>
        <strain evidence="8 9">UMTAT08</strain>
    </source>
</reference>
<evidence type="ECO:0000256" key="1">
    <source>
        <dbReference type="ARBA" id="ARBA00004571"/>
    </source>
</evidence>
<dbReference type="EMBL" id="JSUQ01000003">
    <property type="protein sequence ID" value="KHQ54388.1"/>
    <property type="molecule type" value="Genomic_DNA"/>
</dbReference>